<dbReference type="GO" id="GO:0016787">
    <property type="term" value="F:hydrolase activity"/>
    <property type="evidence" value="ECO:0007669"/>
    <property type="project" value="UniProtKB-KW"/>
</dbReference>
<dbReference type="SUPFAM" id="SSF56601">
    <property type="entry name" value="beta-lactamase/transpeptidase-like"/>
    <property type="match status" value="1"/>
</dbReference>
<dbReference type="PANTHER" id="PTHR43283:SF7">
    <property type="entry name" value="BETA-LACTAMASE-RELATED DOMAIN-CONTAINING PROTEIN"/>
    <property type="match status" value="1"/>
</dbReference>
<evidence type="ECO:0000259" key="1">
    <source>
        <dbReference type="Pfam" id="PF00144"/>
    </source>
</evidence>
<dbReference type="PANTHER" id="PTHR43283">
    <property type="entry name" value="BETA-LACTAMASE-RELATED"/>
    <property type="match status" value="1"/>
</dbReference>
<accession>A0ABQ4ME04</accession>
<feature type="domain" description="Beta-lactamase-related" evidence="1">
    <location>
        <begin position="26"/>
        <end position="296"/>
    </location>
</feature>
<dbReference type="Gene3D" id="3.40.710.10">
    <property type="entry name" value="DD-peptidase/beta-lactamase superfamily"/>
    <property type="match status" value="1"/>
</dbReference>
<dbReference type="Pfam" id="PF00144">
    <property type="entry name" value="Beta-lactamase"/>
    <property type="match status" value="1"/>
</dbReference>
<dbReference type="InterPro" id="IPR050789">
    <property type="entry name" value="Diverse_Enzym_Activities"/>
</dbReference>
<dbReference type="RefSeq" id="WP_213655565.1">
    <property type="nucleotide sequence ID" value="NZ_BOSL01000010.1"/>
</dbReference>
<dbReference type="InterPro" id="IPR012338">
    <property type="entry name" value="Beta-lactam/transpept-like"/>
</dbReference>
<protein>
    <submittedName>
        <fullName evidence="2">6-aminohexanoate-dimer hydrolase</fullName>
    </submittedName>
</protein>
<keyword evidence="3" id="KW-1185">Reference proteome</keyword>
<organism evidence="2 3">
    <name type="scientific">Paenibacillus vini</name>
    <dbReference type="NCBI Taxonomy" id="1476024"/>
    <lineage>
        <taxon>Bacteria</taxon>
        <taxon>Bacillati</taxon>
        <taxon>Bacillota</taxon>
        <taxon>Bacilli</taxon>
        <taxon>Bacillales</taxon>
        <taxon>Paenibacillaceae</taxon>
        <taxon>Paenibacillus</taxon>
    </lineage>
</organism>
<proteinExistence type="predicted"/>
<gene>
    <name evidence="2" type="ORF">J42TS3_32620</name>
</gene>
<name>A0ABQ4ME04_9BACL</name>
<comment type="caution">
    <text evidence="2">The sequence shown here is derived from an EMBL/GenBank/DDBJ whole genome shotgun (WGS) entry which is preliminary data.</text>
</comment>
<evidence type="ECO:0000313" key="3">
    <source>
        <dbReference type="Proteomes" id="UP000679992"/>
    </source>
</evidence>
<evidence type="ECO:0000313" key="2">
    <source>
        <dbReference type="EMBL" id="GIP54227.1"/>
    </source>
</evidence>
<dbReference type="Proteomes" id="UP000679992">
    <property type="component" value="Unassembled WGS sequence"/>
</dbReference>
<reference evidence="2 3" key="1">
    <citation type="submission" date="2021-03" db="EMBL/GenBank/DDBJ databases">
        <title>Antimicrobial resistance genes in bacteria isolated from Japanese honey, and their potential for conferring macrolide and lincosamide resistance in the American foulbrood pathogen Paenibacillus larvae.</title>
        <authorList>
            <person name="Okamoto M."/>
            <person name="Kumagai M."/>
            <person name="Kanamori H."/>
            <person name="Takamatsu D."/>
        </authorList>
    </citation>
    <scope>NUCLEOTIDE SEQUENCE [LARGE SCALE GENOMIC DNA]</scope>
    <source>
        <strain evidence="2 3">J42TS3</strain>
    </source>
</reference>
<sequence>MNSAIADNSFLPADKAICKSYPGIRSFLVAQEGTLRFENYYNGYHSLTLHDLRSATKSVISLLLGIAEAQGRLPALDRPVWDSVKEHAPQRPDPSWAELTLRELLTMTTGLYWQTGPRLGERFIRRFHQSRRWADFILRLPVVPERRGTFQYCSAGSHLLSILLTKWTGFSALEYASRYLFSPLEISHVAWDSSPEGHSSGHIGLHMTARDMLKIGLLCLGKGTWEGRSLLSAHWLDESMAPHCTPFNNYGRYGFHWWSAESGGTHYSYAHGHGGQQIYVIPELEAVVVFTSESRVNRFKNPKGLLEKFILPALQKT</sequence>
<dbReference type="InterPro" id="IPR001466">
    <property type="entry name" value="Beta-lactam-related"/>
</dbReference>
<keyword evidence="2" id="KW-0378">Hydrolase</keyword>
<dbReference type="EMBL" id="BOSL01000010">
    <property type="protein sequence ID" value="GIP54227.1"/>
    <property type="molecule type" value="Genomic_DNA"/>
</dbReference>